<reference evidence="3" key="1">
    <citation type="submission" date="2022-10" db="EMBL/GenBank/DDBJ databases">
        <title>Tapping the CABI collections for fungal endophytes: first genome assemblies for Collariella, Neodidymelliopsis, Ascochyta clinopodiicola, Didymella pomorum, Didymosphaeria variabile, Neocosmospora piperis and Neocucurbitaria cava.</title>
        <authorList>
            <person name="Hill R."/>
        </authorList>
    </citation>
    <scope>NUCLEOTIDE SEQUENCE</scope>
    <source>
        <strain evidence="3">IMI 360193</strain>
    </source>
</reference>
<evidence type="ECO:0000256" key="1">
    <source>
        <dbReference type="SAM" id="MobiDB-lite"/>
    </source>
</evidence>
<comment type="caution">
    <text evidence="3">The sequence shown here is derived from an EMBL/GenBank/DDBJ whole genome shotgun (WGS) entry which is preliminary data.</text>
</comment>
<gene>
    <name evidence="3" type="ORF">N0V87_008081</name>
</gene>
<evidence type="ECO:0000313" key="4">
    <source>
        <dbReference type="Proteomes" id="UP001140562"/>
    </source>
</evidence>
<sequence length="531" mass="57653">MVSTFRIVLRQEEGYDAHQTREFDLELDSKFVVGRASKNLSKGYLLPAKNNVYIDSPVVSREHAVLTANATSGTPQVYITDTKSMHGTHVDGVPLVPHTPKKLVNGDTLQFGVNVNRNESYFVAFKYTFNAELINPEPFSRGFTVPEAESEEEELGFAHAGRGSQLDPLILDDSGADSEDENNKEEAVQSEDNADVTLAQLADEEVFEVDTSSLFEEEDNANSEADDSDDNDAASAGSDPEYSPDSLLVQHAQYVEEVVPVGSTPSEQPQSSTAHPTFASSTAAQPADDVFANIPTPVKTLSYLAWPGINNHVTFPSDMFDSTIAPVLPPRPSQKRQRIWDEPSHEDSERMLGTSSNVPSWTPMEGLGHEYREYQEASFEPAFGFQRVADRIHTPPPTVPAAEALDAIAATGKAVVRKTGLSIPEIVDEQPPTPTSIKSHKRSADEAFDEDTRKVNEQGAAEPEVKVAAPEVALPIAEQVAPRLQRPIAQPKSILRRALSAAKVMVPATALGAMFTVGALTALPESFFTVA</sequence>
<organism evidence="3 4">
    <name type="scientific">Didymella glomerata</name>
    <dbReference type="NCBI Taxonomy" id="749621"/>
    <lineage>
        <taxon>Eukaryota</taxon>
        <taxon>Fungi</taxon>
        <taxon>Dikarya</taxon>
        <taxon>Ascomycota</taxon>
        <taxon>Pezizomycotina</taxon>
        <taxon>Dothideomycetes</taxon>
        <taxon>Pleosporomycetidae</taxon>
        <taxon>Pleosporales</taxon>
        <taxon>Pleosporineae</taxon>
        <taxon>Didymellaceae</taxon>
        <taxon>Didymella</taxon>
    </lineage>
</organism>
<dbReference type="InterPro" id="IPR051176">
    <property type="entry name" value="Cent_Immune-Sig_Mod"/>
</dbReference>
<dbReference type="PROSITE" id="PS50006">
    <property type="entry name" value="FHA_DOMAIN"/>
    <property type="match status" value="1"/>
</dbReference>
<keyword evidence="4" id="KW-1185">Reference proteome</keyword>
<feature type="region of interest" description="Disordered" evidence="1">
    <location>
        <begin position="147"/>
        <end position="195"/>
    </location>
</feature>
<feature type="domain" description="FHA" evidence="2">
    <location>
        <begin position="31"/>
        <end position="95"/>
    </location>
</feature>
<dbReference type="SMART" id="SM00240">
    <property type="entry name" value="FHA"/>
    <property type="match status" value="1"/>
</dbReference>
<proteinExistence type="predicted"/>
<dbReference type="EMBL" id="JAPEUV010000107">
    <property type="protein sequence ID" value="KAJ4332868.1"/>
    <property type="molecule type" value="Genomic_DNA"/>
</dbReference>
<dbReference type="Proteomes" id="UP001140562">
    <property type="component" value="Unassembled WGS sequence"/>
</dbReference>
<dbReference type="SUPFAM" id="SSF49879">
    <property type="entry name" value="SMAD/FHA domain"/>
    <property type="match status" value="1"/>
</dbReference>
<feature type="compositionally biased region" description="Polar residues" evidence="1">
    <location>
        <begin position="263"/>
        <end position="282"/>
    </location>
</feature>
<dbReference type="OrthoDB" id="4096268at2759"/>
<name>A0A9W8WTS7_9PLEO</name>
<evidence type="ECO:0000313" key="3">
    <source>
        <dbReference type="EMBL" id="KAJ4332868.1"/>
    </source>
</evidence>
<evidence type="ECO:0000259" key="2">
    <source>
        <dbReference type="PROSITE" id="PS50006"/>
    </source>
</evidence>
<feature type="region of interest" description="Disordered" evidence="1">
    <location>
        <begin position="426"/>
        <end position="449"/>
    </location>
</feature>
<feature type="compositionally biased region" description="Acidic residues" evidence="1">
    <location>
        <begin position="215"/>
        <end position="232"/>
    </location>
</feature>
<dbReference type="PANTHER" id="PTHR15715">
    <property type="entry name" value="CENTROSOMAL PROTEIN OF 170 KDA"/>
    <property type="match status" value="1"/>
</dbReference>
<feature type="region of interest" description="Disordered" evidence="1">
    <location>
        <begin position="262"/>
        <end position="282"/>
    </location>
</feature>
<dbReference type="InterPro" id="IPR000253">
    <property type="entry name" value="FHA_dom"/>
</dbReference>
<dbReference type="AlphaFoldDB" id="A0A9W8WTS7"/>
<dbReference type="InterPro" id="IPR008984">
    <property type="entry name" value="SMAD_FHA_dom_sf"/>
</dbReference>
<dbReference type="Gene3D" id="2.60.200.20">
    <property type="match status" value="1"/>
</dbReference>
<feature type="region of interest" description="Disordered" evidence="1">
    <location>
        <begin position="215"/>
        <end position="244"/>
    </location>
</feature>
<feature type="region of interest" description="Disordered" evidence="1">
    <location>
        <begin position="327"/>
        <end position="362"/>
    </location>
</feature>
<dbReference type="Pfam" id="PF00498">
    <property type="entry name" value="FHA"/>
    <property type="match status" value="1"/>
</dbReference>
<feature type="compositionally biased region" description="Acidic residues" evidence="1">
    <location>
        <begin position="174"/>
        <end position="194"/>
    </location>
</feature>
<feature type="compositionally biased region" description="Basic and acidic residues" evidence="1">
    <location>
        <begin position="338"/>
        <end position="350"/>
    </location>
</feature>
<accession>A0A9W8WTS7</accession>
<dbReference type="GO" id="GO:0005737">
    <property type="term" value="C:cytoplasm"/>
    <property type="evidence" value="ECO:0007669"/>
    <property type="project" value="TreeGrafter"/>
</dbReference>
<dbReference type="PANTHER" id="PTHR15715:SF37">
    <property type="entry name" value="LD47843P"/>
    <property type="match status" value="1"/>
</dbReference>
<protein>
    <recommendedName>
        <fullName evidence="2">FHA domain-containing protein</fullName>
    </recommendedName>
</protein>
<dbReference type="CDD" id="cd00060">
    <property type="entry name" value="FHA"/>
    <property type="match status" value="1"/>
</dbReference>